<evidence type="ECO:0000313" key="1">
    <source>
        <dbReference type="EMBL" id="WDV08724.1"/>
    </source>
</evidence>
<reference evidence="1" key="1">
    <citation type="submission" date="2022-11" db="EMBL/GenBank/DDBJ databases">
        <title>Lysinibacillus irui.</title>
        <authorList>
            <person name="Akintayo S.O."/>
        </authorList>
    </citation>
    <scope>NUCLEOTIDE SEQUENCE</scope>
    <source>
        <strain evidence="1">IRB4-01</strain>
    </source>
</reference>
<accession>A0AAJ5UVC9</accession>
<protein>
    <recommendedName>
        <fullName evidence="3">SMI1/KNR4 family protein</fullName>
    </recommendedName>
</protein>
<dbReference type="Proteomes" id="UP001219585">
    <property type="component" value="Chromosome"/>
</dbReference>
<dbReference type="EMBL" id="CP113527">
    <property type="protein sequence ID" value="WDV08724.1"/>
    <property type="molecule type" value="Genomic_DNA"/>
</dbReference>
<dbReference type="KEGG" id="liu:OU989_09695"/>
<name>A0AAJ5UVC9_9BACI</name>
<organism evidence="1 2">
    <name type="scientific">Lysinibacillus irui</name>
    <dbReference type="NCBI Taxonomy" id="2998077"/>
    <lineage>
        <taxon>Bacteria</taxon>
        <taxon>Bacillati</taxon>
        <taxon>Bacillota</taxon>
        <taxon>Bacilli</taxon>
        <taxon>Bacillales</taxon>
        <taxon>Bacillaceae</taxon>
        <taxon>Lysinibacillus</taxon>
    </lineage>
</organism>
<evidence type="ECO:0000313" key="2">
    <source>
        <dbReference type="Proteomes" id="UP001219585"/>
    </source>
</evidence>
<proteinExistence type="predicted"/>
<dbReference type="AlphaFoldDB" id="A0AAJ5UVC9"/>
<gene>
    <name evidence="1" type="ORF">OU989_09695</name>
</gene>
<dbReference type="RefSeq" id="WP_274796932.1">
    <property type="nucleotide sequence ID" value="NZ_CP113527.1"/>
</dbReference>
<sequence length="151" mass="17951">MLSEKVINYCKSKNWWFEDIEEEYKEALVKLDIDLGSDFATFYLHAEDGPTFFSRRREIYQICWFMINTSDYLLGMKRTHVVLNLPEDYIPLDNFDGEFGFFYNKNTDEVLGLGLGQQMEDFFAGNLTSQWKSFNSFLEWYFELTDLSVTL</sequence>
<evidence type="ECO:0008006" key="3">
    <source>
        <dbReference type="Google" id="ProtNLM"/>
    </source>
</evidence>